<keyword evidence="2" id="KW-0808">Transferase</keyword>
<keyword evidence="3" id="KW-1185">Reference proteome</keyword>
<sequence>MLSVIVPVYNVEAYLPECLNSILSQSFRWLELVAVDDGSTDSSLGILAEYAAQDPRIRIVRQVNAGLGAARNTGVAHARGRLLTFVDSDDALPPHALEMMVRTVEADDAEIAVGAVSRFRDGESDLVPLWVRDIHDTPRVVSASEDPSVLRNFYTWNKVYRADFWRRERLRFREGVLFEDQPLVTRALCRATRIHVLDEVTYRWRIRSDGSSLTGGMYSYSAICERQRAIALTSEMLAEIEAPRAIMEGWQRTLAEHHIPNYLAATAPLETSNEYDAVCELTRSVLDVETVLGMNDLSASSRVMLHLALRGEQSQVAEFLEKGGRRPETACMVEYGERTYVALPFFRDETHLVPNEAYAVSAHEQRLWTAIHAVDWAEEGAVLRVSGAAGISLVPAGEITVEASIVGTAARHIGTAVLCRVVPGSADGVERPRKSARFEIDVDIARVTSEMREAVVGGVHLAVKVTQAGVTRSGPMRGEAGHAYIRRLRGSSVDDVGHGVISLSWTILHGLVLTLTDREVIARRMTSGGEPDRVRLVMTASRLVPHRVIVSSAGVAREFAVKRTGSGTYAADLDVGWLKPGAWSYIHVADDRHRHRAVYGPAIPSSEIGTAGLTQHTGTVGNLYVVRQA</sequence>
<dbReference type="OrthoDB" id="2676521at2"/>
<dbReference type="RefSeq" id="WP_129390419.1">
    <property type="nucleotide sequence ID" value="NZ_CP035494.1"/>
</dbReference>
<dbReference type="CDD" id="cd00761">
    <property type="entry name" value="Glyco_tranf_GTA_type"/>
    <property type="match status" value="1"/>
</dbReference>
<evidence type="ECO:0000313" key="2">
    <source>
        <dbReference type="EMBL" id="QAY60628.1"/>
    </source>
</evidence>
<organism evidence="2 3">
    <name type="scientific">Microbacterium protaetiae</name>
    <dbReference type="NCBI Taxonomy" id="2509458"/>
    <lineage>
        <taxon>Bacteria</taxon>
        <taxon>Bacillati</taxon>
        <taxon>Actinomycetota</taxon>
        <taxon>Actinomycetes</taxon>
        <taxon>Micrococcales</taxon>
        <taxon>Microbacteriaceae</taxon>
        <taxon>Microbacterium</taxon>
    </lineage>
</organism>
<dbReference type="GO" id="GO:0016758">
    <property type="term" value="F:hexosyltransferase activity"/>
    <property type="evidence" value="ECO:0007669"/>
    <property type="project" value="UniProtKB-ARBA"/>
</dbReference>
<dbReference type="EMBL" id="CP035494">
    <property type="protein sequence ID" value="QAY60628.1"/>
    <property type="molecule type" value="Genomic_DNA"/>
</dbReference>
<accession>A0A4P6ERS8</accession>
<dbReference type="Gene3D" id="3.90.550.10">
    <property type="entry name" value="Spore Coat Polysaccharide Biosynthesis Protein SpsA, Chain A"/>
    <property type="match status" value="1"/>
</dbReference>
<feature type="domain" description="Glycosyltransferase 2-like" evidence="1">
    <location>
        <begin position="3"/>
        <end position="129"/>
    </location>
</feature>
<dbReference type="InterPro" id="IPR001173">
    <property type="entry name" value="Glyco_trans_2-like"/>
</dbReference>
<dbReference type="PANTHER" id="PTHR22916:SF3">
    <property type="entry name" value="UDP-GLCNAC:BETAGAL BETA-1,3-N-ACETYLGLUCOSAMINYLTRANSFERASE-LIKE PROTEIN 1"/>
    <property type="match status" value="1"/>
</dbReference>
<reference evidence="2 3" key="1">
    <citation type="submission" date="2019-01" db="EMBL/GenBank/DDBJ databases">
        <title>Genome sequencing of strain DFW100M-13.</title>
        <authorList>
            <person name="Heo J."/>
            <person name="Kim S.-J."/>
            <person name="Kim J.-S."/>
            <person name="Hong S.-B."/>
            <person name="Kwon S.-W."/>
        </authorList>
    </citation>
    <scope>NUCLEOTIDE SEQUENCE [LARGE SCALE GENOMIC DNA]</scope>
    <source>
        <strain evidence="2 3">DFW100M-13</strain>
    </source>
</reference>
<dbReference type="Pfam" id="PF00535">
    <property type="entry name" value="Glycos_transf_2"/>
    <property type="match status" value="1"/>
</dbReference>
<name>A0A4P6ERS8_9MICO</name>
<evidence type="ECO:0000259" key="1">
    <source>
        <dbReference type="Pfam" id="PF00535"/>
    </source>
</evidence>
<dbReference type="InterPro" id="IPR029044">
    <property type="entry name" value="Nucleotide-diphossugar_trans"/>
</dbReference>
<dbReference type="Proteomes" id="UP000293995">
    <property type="component" value="Chromosome"/>
</dbReference>
<evidence type="ECO:0000313" key="3">
    <source>
        <dbReference type="Proteomes" id="UP000293995"/>
    </source>
</evidence>
<proteinExistence type="predicted"/>
<gene>
    <name evidence="2" type="ORF">ET475_11945</name>
</gene>
<dbReference type="SUPFAM" id="SSF53448">
    <property type="entry name" value="Nucleotide-diphospho-sugar transferases"/>
    <property type="match status" value="1"/>
</dbReference>
<dbReference type="AlphaFoldDB" id="A0A4P6ERS8"/>
<dbReference type="PANTHER" id="PTHR22916">
    <property type="entry name" value="GLYCOSYLTRANSFERASE"/>
    <property type="match status" value="1"/>
</dbReference>
<dbReference type="KEGG" id="mprt:ET475_11945"/>
<protein>
    <submittedName>
        <fullName evidence="2">Glycosyltransferase</fullName>
    </submittedName>
</protein>